<evidence type="ECO:0000313" key="3">
    <source>
        <dbReference type="Proteomes" id="UP000018857"/>
    </source>
</evidence>
<reference evidence="2 3" key="1">
    <citation type="journal article" date="2014" name="Genome Announc.">
        <title>Draft Genome Sequence of Marinomonas sp. Strain D104, a Polycyclic Aromatic Hydrocarbon-Degrading Bacterium from the Deep-Sea Sediment of the Arctic Ocean.</title>
        <authorList>
            <person name="Dong C."/>
            <person name="Bai X."/>
            <person name="Lai Q."/>
            <person name="Xie Y."/>
            <person name="Chen X."/>
            <person name="Shao Z."/>
        </authorList>
    </citation>
    <scope>NUCLEOTIDE SEQUENCE [LARGE SCALE GENOMIC DNA]</scope>
    <source>
        <strain evidence="2 3">D104</strain>
    </source>
</reference>
<dbReference type="GO" id="GO:0071111">
    <property type="term" value="F:cyclic-guanylate-specific phosphodiesterase activity"/>
    <property type="evidence" value="ECO:0007669"/>
    <property type="project" value="InterPro"/>
</dbReference>
<dbReference type="Pfam" id="PF00563">
    <property type="entry name" value="EAL"/>
    <property type="match status" value="1"/>
</dbReference>
<feature type="domain" description="EAL" evidence="1">
    <location>
        <begin position="15"/>
        <end position="253"/>
    </location>
</feature>
<accession>W1RXW5</accession>
<dbReference type="InterPro" id="IPR050706">
    <property type="entry name" value="Cyclic-di-GMP_PDE-like"/>
</dbReference>
<dbReference type="STRING" id="1208321.D104_02465"/>
<evidence type="ECO:0000259" key="1">
    <source>
        <dbReference type="PROSITE" id="PS50883"/>
    </source>
</evidence>
<protein>
    <submittedName>
        <fullName evidence="2">Signal peptide protein</fullName>
    </submittedName>
</protein>
<dbReference type="PANTHER" id="PTHR33121:SF70">
    <property type="entry name" value="SIGNALING PROTEIN YKOW"/>
    <property type="match status" value="1"/>
</dbReference>
<keyword evidence="3" id="KW-1185">Reference proteome</keyword>
<dbReference type="SUPFAM" id="SSF141868">
    <property type="entry name" value="EAL domain-like"/>
    <property type="match status" value="1"/>
</dbReference>
<sequence length="253" mass="28653">MSFIIDYFGGILLMSVLSQKVLLELVEAKRFGVEYQPIVELKTGDIFAYEALSRFRTVGGDYIRPDYVYAALHDNPLLLFQVELAQKKIQLGGLSSNEKVFVNLDQDAFYACGQSVEDNPFVKLIQNDDRDRVVVELIENSEMSDALMSLSMIEVFNQLGVSTALDDLCNPKSMLSVAVLQLVEWVKLDKCVLEKRLDANFMVFVSKIIDFAHATGKRVVLEGVELEADLDFARRIGVDFVQGFYFRGQFLNY</sequence>
<dbReference type="RefSeq" id="WP_024022709.1">
    <property type="nucleotide sequence ID" value="NZ_AYOZ01000002.1"/>
</dbReference>
<dbReference type="PANTHER" id="PTHR33121">
    <property type="entry name" value="CYCLIC DI-GMP PHOSPHODIESTERASE PDEF"/>
    <property type="match status" value="1"/>
</dbReference>
<name>W1RXW5_9GAMM</name>
<dbReference type="InterPro" id="IPR035919">
    <property type="entry name" value="EAL_sf"/>
</dbReference>
<dbReference type="CDD" id="cd01948">
    <property type="entry name" value="EAL"/>
    <property type="match status" value="1"/>
</dbReference>
<dbReference type="SMART" id="SM00052">
    <property type="entry name" value="EAL"/>
    <property type="match status" value="1"/>
</dbReference>
<gene>
    <name evidence="2" type="ORF">D104_02465</name>
</gene>
<dbReference type="InterPro" id="IPR001633">
    <property type="entry name" value="EAL_dom"/>
</dbReference>
<dbReference type="PROSITE" id="PS50883">
    <property type="entry name" value="EAL"/>
    <property type="match status" value="1"/>
</dbReference>
<evidence type="ECO:0000313" key="2">
    <source>
        <dbReference type="EMBL" id="ETI62061.1"/>
    </source>
</evidence>
<dbReference type="AlphaFoldDB" id="W1RXW5"/>
<proteinExistence type="predicted"/>
<dbReference type="EMBL" id="AYOZ01000002">
    <property type="protein sequence ID" value="ETI62061.1"/>
    <property type="molecule type" value="Genomic_DNA"/>
</dbReference>
<dbReference type="Proteomes" id="UP000018857">
    <property type="component" value="Unassembled WGS sequence"/>
</dbReference>
<dbReference type="eggNOG" id="COG2200">
    <property type="taxonomic scope" value="Bacteria"/>
</dbReference>
<dbReference type="PATRIC" id="fig|1208321.3.peg.501"/>
<comment type="caution">
    <text evidence="2">The sequence shown here is derived from an EMBL/GenBank/DDBJ whole genome shotgun (WGS) entry which is preliminary data.</text>
</comment>
<dbReference type="Gene3D" id="3.20.20.450">
    <property type="entry name" value="EAL domain"/>
    <property type="match status" value="1"/>
</dbReference>
<organism evidence="2 3">
    <name type="scientific">Marinomonas profundimaris</name>
    <dbReference type="NCBI Taxonomy" id="1208321"/>
    <lineage>
        <taxon>Bacteria</taxon>
        <taxon>Pseudomonadati</taxon>
        <taxon>Pseudomonadota</taxon>
        <taxon>Gammaproteobacteria</taxon>
        <taxon>Oceanospirillales</taxon>
        <taxon>Oceanospirillaceae</taxon>
        <taxon>Marinomonas</taxon>
    </lineage>
</organism>